<dbReference type="Proteomes" id="UP001489004">
    <property type="component" value="Unassembled WGS sequence"/>
</dbReference>
<dbReference type="Gene3D" id="3.80.10.10">
    <property type="entry name" value="Ribonuclease Inhibitor"/>
    <property type="match status" value="1"/>
</dbReference>
<accession>A0AAW1Q1U6</accession>
<dbReference type="EMBL" id="JALJOR010000007">
    <property type="protein sequence ID" value="KAK9814418.1"/>
    <property type="molecule type" value="Genomic_DNA"/>
</dbReference>
<proteinExistence type="predicted"/>
<comment type="caution">
    <text evidence="2">The sequence shown here is derived from an EMBL/GenBank/DDBJ whole genome shotgun (WGS) entry which is preliminary data.</text>
</comment>
<gene>
    <name evidence="2" type="ORF">WJX72_005697</name>
</gene>
<dbReference type="InterPro" id="IPR032675">
    <property type="entry name" value="LRR_dom_sf"/>
</dbReference>
<dbReference type="SUPFAM" id="SSF52058">
    <property type="entry name" value="L domain-like"/>
    <property type="match status" value="1"/>
</dbReference>
<protein>
    <submittedName>
        <fullName evidence="2">Uncharacterized protein</fullName>
    </submittedName>
</protein>
<evidence type="ECO:0000313" key="2">
    <source>
        <dbReference type="EMBL" id="KAK9814418.1"/>
    </source>
</evidence>
<comment type="subcellular location">
    <subcellularLocation>
        <location evidence="1">Cytoplasm</location>
        <location evidence="1">Cytoskeleton</location>
        <location evidence="1">Cilium axoneme</location>
    </subcellularLocation>
</comment>
<evidence type="ECO:0000313" key="3">
    <source>
        <dbReference type="Proteomes" id="UP001489004"/>
    </source>
</evidence>
<dbReference type="AlphaFoldDB" id="A0AAW1Q1U6"/>
<sequence length="162" mass="17914">MDPYYDGPMDEEPSPQDITTLVSDQFASLSRLTELTKLELDLSARVHGIEMEWQGPFPEPLCSITRLQTLKVIGTGYARMRGIPTSFSQLAALRDLKLIECGTTHLPTQGLAHLTSLCIKEPDCGFSKNHGTPNDSWQPPTAEPHVDNSRFGCRDVTMLVGN</sequence>
<reference evidence="2 3" key="1">
    <citation type="journal article" date="2024" name="Nat. Commun.">
        <title>Phylogenomics reveals the evolutionary origins of lichenization in chlorophyte algae.</title>
        <authorList>
            <person name="Puginier C."/>
            <person name="Libourel C."/>
            <person name="Otte J."/>
            <person name="Skaloud P."/>
            <person name="Haon M."/>
            <person name="Grisel S."/>
            <person name="Petersen M."/>
            <person name="Berrin J.G."/>
            <person name="Delaux P.M."/>
            <person name="Dal Grande F."/>
            <person name="Keller J."/>
        </authorList>
    </citation>
    <scope>NUCLEOTIDE SEQUENCE [LARGE SCALE GENOMIC DNA]</scope>
    <source>
        <strain evidence="2 3">SAG 2043</strain>
    </source>
</reference>
<keyword evidence="3" id="KW-1185">Reference proteome</keyword>
<name>A0AAW1Q1U6_9CHLO</name>
<dbReference type="GO" id="GO:0005930">
    <property type="term" value="C:axoneme"/>
    <property type="evidence" value="ECO:0007669"/>
    <property type="project" value="UniProtKB-SubCell"/>
</dbReference>
<organism evidence="2 3">
    <name type="scientific">[Myrmecia] bisecta</name>
    <dbReference type="NCBI Taxonomy" id="41462"/>
    <lineage>
        <taxon>Eukaryota</taxon>
        <taxon>Viridiplantae</taxon>
        <taxon>Chlorophyta</taxon>
        <taxon>core chlorophytes</taxon>
        <taxon>Trebouxiophyceae</taxon>
        <taxon>Trebouxiales</taxon>
        <taxon>Trebouxiaceae</taxon>
        <taxon>Myrmecia</taxon>
    </lineage>
</organism>
<evidence type="ECO:0000256" key="1">
    <source>
        <dbReference type="ARBA" id="ARBA00004430"/>
    </source>
</evidence>